<dbReference type="Gene3D" id="3.30.420.140">
    <property type="entry name" value="YqgF/RNase H-like domain"/>
    <property type="match status" value="1"/>
</dbReference>
<comment type="similarity">
    <text evidence="5">Belongs to the YqgF HJR family.</text>
</comment>
<keyword evidence="3 5" id="KW-0540">Nuclease</keyword>
<keyword evidence="4 5" id="KW-0378">Hydrolase</keyword>
<dbReference type="AlphaFoldDB" id="A0A5C8NYE9"/>
<dbReference type="PANTHER" id="PTHR33317:SF4">
    <property type="entry name" value="POLYNUCLEOTIDYL TRANSFERASE, RIBONUCLEASE H-LIKE SUPERFAMILY PROTEIN"/>
    <property type="match status" value="1"/>
</dbReference>
<evidence type="ECO:0000256" key="5">
    <source>
        <dbReference type="HAMAP-Rule" id="MF_00651"/>
    </source>
</evidence>
<dbReference type="OrthoDB" id="9796140at2"/>
<gene>
    <name evidence="7" type="primary">ruvX</name>
    <name evidence="7" type="ORF">FHP08_09910</name>
</gene>
<keyword evidence="8" id="KW-1185">Reference proteome</keyword>
<keyword evidence="1 5" id="KW-0963">Cytoplasm</keyword>
<dbReference type="EMBL" id="VDUY01000003">
    <property type="protein sequence ID" value="TXL66367.1"/>
    <property type="molecule type" value="Genomic_DNA"/>
</dbReference>
<evidence type="ECO:0000256" key="2">
    <source>
        <dbReference type="ARBA" id="ARBA00022517"/>
    </source>
</evidence>
<dbReference type="Proteomes" id="UP000321548">
    <property type="component" value="Unassembled WGS sequence"/>
</dbReference>
<dbReference type="EC" id="3.1.-.-" evidence="5"/>
<dbReference type="Pfam" id="PF03652">
    <property type="entry name" value="RuvX"/>
    <property type="match status" value="1"/>
</dbReference>
<dbReference type="InterPro" id="IPR005227">
    <property type="entry name" value="YqgF"/>
</dbReference>
<proteinExistence type="inferred from homology"/>
<dbReference type="SUPFAM" id="SSF53098">
    <property type="entry name" value="Ribonuclease H-like"/>
    <property type="match status" value="1"/>
</dbReference>
<dbReference type="GO" id="GO:0005829">
    <property type="term" value="C:cytosol"/>
    <property type="evidence" value="ECO:0007669"/>
    <property type="project" value="TreeGrafter"/>
</dbReference>
<dbReference type="InterPro" id="IPR006641">
    <property type="entry name" value="YqgF/RNaseH-like_dom"/>
</dbReference>
<sequence>MPEAGPASGATSGARAGLRSALPRDAVLLGFDFGTRRIGVAVGNTLTESARPLCIVAAEPVDARFAKLGELIRDWQPAALVVGRPLHADGNPNDTTPKCERFARQLGGRFGLPVAMVDERYSSVAGDAGEPGNDAEAAATILRQYLSGG</sequence>
<dbReference type="GO" id="GO:0000967">
    <property type="term" value="P:rRNA 5'-end processing"/>
    <property type="evidence" value="ECO:0007669"/>
    <property type="project" value="UniProtKB-UniRule"/>
</dbReference>
<evidence type="ECO:0000259" key="6">
    <source>
        <dbReference type="SMART" id="SM00732"/>
    </source>
</evidence>
<dbReference type="PANTHER" id="PTHR33317">
    <property type="entry name" value="POLYNUCLEOTIDYL TRANSFERASE, RIBONUCLEASE H-LIKE SUPERFAMILY PROTEIN"/>
    <property type="match status" value="1"/>
</dbReference>
<protein>
    <recommendedName>
        <fullName evidence="5">Putative pre-16S rRNA nuclease</fullName>
        <ecNumber evidence="5">3.1.-.-</ecNumber>
    </recommendedName>
</protein>
<evidence type="ECO:0000313" key="7">
    <source>
        <dbReference type="EMBL" id="TXL66367.1"/>
    </source>
</evidence>
<keyword evidence="2 5" id="KW-0690">Ribosome biogenesis</keyword>
<dbReference type="HAMAP" id="MF_00651">
    <property type="entry name" value="Nuclease_YqgF"/>
    <property type="match status" value="1"/>
</dbReference>
<comment type="subcellular location">
    <subcellularLocation>
        <location evidence="5">Cytoplasm</location>
    </subcellularLocation>
</comment>
<dbReference type="NCBIfam" id="TIGR00250">
    <property type="entry name" value="RNAse_H_YqgF"/>
    <property type="match status" value="1"/>
</dbReference>
<accession>A0A5C8NYE9</accession>
<evidence type="ECO:0000313" key="8">
    <source>
        <dbReference type="Proteomes" id="UP000321548"/>
    </source>
</evidence>
<dbReference type="GO" id="GO:0016788">
    <property type="term" value="F:hydrolase activity, acting on ester bonds"/>
    <property type="evidence" value="ECO:0007669"/>
    <property type="project" value="UniProtKB-UniRule"/>
</dbReference>
<dbReference type="InterPro" id="IPR012337">
    <property type="entry name" value="RNaseH-like_sf"/>
</dbReference>
<comment type="function">
    <text evidence="5">Could be a nuclease involved in processing of the 5'-end of pre-16S rRNA.</text>
</comment>
<reference evidence="7 8" key="1">
    <citation type="submission" date="2019-06" db="EMBL/GenBank/DDBJ databases">
        <title>Quisquiliibacterium sp. nov., isolated from a maize field.</title>
        <authorList>
            <person name="Lin S.-Y."/>
            <person name="Tsai C.-F."/>
            <person name="Young C.-C."/>
        </authorList>
    </citation>
    <scope>NUCLEOTIDE SEQUENCE [LARGE SCALE GENOMIC DNA]</scope>
    <source>
        <strain evidence="7 8">CC-CFT501</strain>
    </source>
</reference>
<name>A0A5C8NYE9_9BURK</name>
<evidence type="ECO:0000256" key="1">
    <source>
        <dbReference type="ARBA" id="ARBA00022490"/>
    </source>
</evidence>
<dbReference type="InterPro" id="IPR037027">
    <property type="entry name" value="YqgF/RNaseH-like_dom_sf"/>
</dbReference>
<dbReference type="GO" id="GO:0004518">
    <property type="term" value="F:nuclease activity"/>
    <property type="evidence" value="ECO:0007669"/>
    <property type="project" value="UniProtKB-KW"/>
</dbReference>
<dbReference type="CDD" id="cd16964">
    <property type="entry name" value="YqgF"/>
    <property type="match status" value="1"/>
</dbReference>
<evidence type="ECO:0000256" key="3">
    <source>
        <dbReference type="ARBA" id="ARBA00022722"/>
    </source>
</evidence>
<feature type="domain" description="YqgF/RNase H-like" evidence="6">
    <location>
        <begin position="26"/>
        <end position="126"/>
    </location>
</feature>
<evidence type="ECO:0000256" key="4">
    <source>
        <dbReference type="ARBA" id="ARBA00022801"/>
    </source>
</evidence>
<organism evidence="7 8">
    <name type="scientific">Zeimonas arvi</name>
    <dbReference type="NCBI Taxonomy" id="2498847"/>
    <lineage>
        <taxon>Bacteria</taxon>
        <taxon>Pseudomonadati</taxon>
        <taxon>Pseudomonadota</taxon>
        <taxon>Betaproteobacteria</taxon>
        <taxon>Burkholderiales</taxon>
        <taxon>Burkholderiaceae</taxon>
        <taxon>Zeimonas</taxon>
    </lineage>
</organism>
<dbReference type="SMART" id="SM00732">
    <property type="entry name" value="YqgFc"/>
    <property type="match status" value="1"/>
</dbReference>
<comment type="caution">
    <text evidence="7">The sequence shown here is derived from an EMBL/GenBank/DDBJ whole genome shotgun (WGS) entry which is preliminary data.</text>
</comment>